<evidence type="ECO:0000256" key="1">
    <source>
        <dbReference type="SAM" id="MobiDB-lite"/>
    </source>
</evidence>
<reference evidence="4 6" key="2">
    <citation type="submission" date="2019-03" db="EMBL/GenBank/DDBJ databases">
        <title>Glutamicibacter sp. LJH19 genome.</title>
        <authorList>
            <person name="Sinai Borker S."/>
            <person name="Kumar R."/>
        </authorList>
    </citation>
    <scope>NUCLEOTIDE SEQUENCE [LARGE SCALE GENOMIC DNA]</scope>
    <source>
        <strain evidence="4 6">LJH19</strain>
    </source>
</reference>
<feature type="region of interest" description="Disordered" evidence="1">
    <location>
        <begin position="1"/>
        <end position="57"/>
    </location>
</feature>
<dbReference type="Proteomes" id="UP000297638">
    <property type="component" value="Unassembled WGS sequence"/>
</dbReference>
<protein>
    <submittedName>
        <fullName evidence="4">DUF4190 domain-containing protein</fullName>
    </submittedName>
</protein>
<evidence type="ECO:0000313" key="3">
    <source>
        <dbReference type="EMBL" id="PMQ19001.1"/>
    </source>
</evidence>
<evidence type="ECO:0000313" key="4">
    <source>
        <dbReference type="EMBL" id="TFH56155.1"/>
    </source>
</evidence>
<keyword evidence="2" id="KW-1133">Transmembrane helix</keyword>
<feature type="transmembrane region" description="Helical" evidence="2">
    <location>
        <begin position="116"/>
        <end position="139"/>
    </location>
</feature>
<feature type="compositionally biased region" description="Low complexity" evidence="1">
    <location>
        <begin position="15"/>
        <end position="57"/>
    </location>
</feature>
<organism evidence="3 5">
    <name type="scientific">Glutamicibacter arilaitensis</name>
    <dbReference type="NCBI Taxonomy" id="256701"/>
    <lineage>
        <taxon>Bacteria</taxon>
        <taxon>Bacillati</taxon>
        <taxon>Actinomycetota</taxon>
        <taxon>Actinomycetes</taxon>
        <taxon>Micrococcales</taxon>
        <taxon>Micrococcaceae</taxon>
        <taxon>Glutamicibacter</taxon>
    </lineage>
</organism>
<evidence type="ECO:0000256" key="2">
    <source>
        <dbReference type="SAM" id="Phobius"/>
    </source>
</evidence>
<dbReference type="RefSeq" id="WP_102599093.1">
    <property type="nucleotide sequence ID" value="NZ_JABUYH010000013.1"/>
</dbReference>
<evidence type="ECO:0000313" key="5">
    <source>
        <dbReference type="Proteomes" id="UP000235739"/>
    </source>
</evidence>
<keyword evidence="2" id="KW-0812">Transmembrane</keyword>
<evidence type="ECO:0000313" key="6">
    <source>
        <dbReference type="Proteomes" id="UP000297638"/>
    </source>
</evidence>
<accession>A0A2N7RYQ2</accession>
<reference evidence="3 5" key="1">
    <citation type="journal article" date="2017" name="Elife">
        <title>Extensive horizontal gene transfer in cheese-associated bacteria.</title>
        <authorList>
            <person name="Bonham K.S."/>
            <person name="Wolfe B.E."/>
            <person name="Dutton R.J."/>
        </authorList>
    </citation>
    <scope>NUCLEOTIDE SEQUENCE [LARGE SCALE GENOMIC DNA]</scope>
    <source>
        <strain evidence="3 5">JB182</strain>
    </source>
</reference>
<sequence length="148" mass="16057">MTTPNNEPRNPYATGQQGQNSQYSQYPQYQGNAQNQGYPQYQQSPYQHHQPGYPGYPGYPAGPNMAGIQMAQTSMVLGILSIFFIGIILGPLAIAKANRAEREFNTPATAGKVTGWIGLILALGWVAYVAFMILVVFSVPAVSTPQGF</sequence>
<dbReference type="Proteomes" id="UP000235739">
    <property type="component" value="Unassembled WGS sequence"/>
</dbReference>
<gene>
    <name evidence="3" type="ORF">CIK84_16755</name>
    <name evidence="4" type="ORF">EXY26_03590</name>
</gene>
<dbReference type="AlphaFoldDB" id="A0A2N7RYQ2"/>
<dbReference type="EMBL" id="SPDS01000001">
    <property type="protein sequence ID" value="TFH56155.1"/>
    <property type="molecule type" value="Genomic_DNA"/>
</dbReference>
<feature type="transmembrane region" description="Helical" evidence="2">
    <location>
        <begin position="75"/>
        <end position="95"/>
    </location>
</feature>
<proteinExistence type="predicted"/>
<comment type="caution">
    <text evidence="3">The sequence shown here is derived from an EMBL/GenBank/DDBJ whole genome shotgun (WGS) entry which is preliminary data.</text>
</comment>
<name>A0A2N7RYQ2_9MICC</name>
<keyword evidence="2" id="KW-0472">Membrane</keyword>
<dbReference type="EMBL" id="PNQX01000003">
    <property type="protein sequence ID" value="PMQ19001.1"/>
    <property type="molecule type" value="Genomic_DNA"/>
</dbReference>